<accession>A0ABQ0G3P0</accession>
<keyword evidence="2" id="KW-1185">Reference proteome</keyword>
<dbReference type="EMBL" id="BAAFSV010000001">
    <property type="protein sequence ID" value="GAB1312324.1"/>
    <property type="molecule type" value="Genomic_DNA"/>
</dbReference>
<dbReference type="Proteomes" id="UP001628179">
    <property type="component" value="Unassembled WGS sequence"/>
</dbReference>
<proteinExistence type="predicted"/>
<gene>
    <name evidence="1" type="ORF">MFIFM68171_02534</name>
</gene>
<dbReference type="GeneID" id="98173279"/>
<name>A0ABQ0G3P0_9PEZI</name>
<reference evidence="1 2" key="1">
    <citation type="submission" date="2024-09" db="EMBL/GenBank/DDBJ databases">
        <title>Itraconazole resistance in Madurella fahalii resulting from another homologue of gene encoding cytochrome P450 14-alpha sterol demethylase (CYP51).</title>
        <authorList>
            <person name="Yoshioka I."/>
            <person name="Fahal A.H."/>
            <person name="Kaneko S."/>
            <person name="Yaguchi T."/>
        </authorList>
    </citation>
    <scope>NUCLEOTIDE SEQUENCE [LARGE SCALE GENOMIC DNA]</scope>
    <source>
        <strain evidence="1 2">IFM 68171</strain>
    </source>
</reference>
<sequence>MMAQKERNRAEGSVGKYRDRIGCHAPEPLQLELFREAVKNATAYVLTDGPLIPRRPFTRVGLLVGKSTKATAKEGWVCLTFAIGETEESYLAQRQSWLLLHGNPAVGEAKLSSELNYYMFERGP</sequence>
<organism evidence="1 2">
    <name type="scientific">Madurella fahalii</name>
    <dbReference type="NCBI Taxonomy" id="1157608"/>
    <lineage>
        <taxon>Eukaryota</taxon>
        <taxon>Fungi</taxon>
        <taxon>Dikarya</taxon>
        <taxon>Ascomycota</taxon>
        <taxon>Pezizomycotina</taxon>
        <taxon>Sordariomycetes</taxon>
        <taxon>Sordariomycetidae</taxon>
        <taxon>Sordariales</taxon>
        <taxon>Sordariales incertae sedis</taxon>
        <taxon>Madurella</taxon>
    </lineage>
</organism>
<comment type="caution">
    <text evidence="1">The sequence shown here is derived from an EMBL/GenBank/DDBJ whole genome shotgun (WGS) entry which is preliminary data.</text>
</comment>
<dbReference type="RefSeq" id="XP_070914057.1">
    <property type="nucleotide sequence ID" value="XM_071057956.1"/>
</dbReference>
<evidence type="ECO:0000313" key="1">
    <source>
        <dbReference type="EMBL" id="GAB1312324.1"/>
    </source>
</evidence>
<protein>
    <submittedName>
        <fullName evidence="1">Uncharacterized protein</fullName>
    </submittedName>
</protein>
<evidence type="ECO:0000313" key="2">
    <source>
        <dbReference type="Proteomes" id="UP001628179"/>
    </source>
</evidence>